<feature type="transmembrane region" description="Helical" evidence="1">
    <location>
        <begin position="83"/>
        <end position="101"/>
    </location>
</feature>
<gene>
    <name evidence="3" type="primary">ND6</name>
</gene>
<geneLocation type="mitochondrion" evidence="3"/>
<dbReference type="EMBL" id="MG755811">
    <property type="protein sequence ID" value="AYP72641.1"/>
    <property type="molecule type" value="Genomic_DNA"/>
</dbReference>
<keyword evidence="3" id="KW-0496">Mitochondrion</keyword>
<dbReference type="CTD" id="4541"/>
<feature type="chain" id="PRO_5018159868" evidence="2">
    <location>
        <begin position="20"/>
        <end position="173"/>
    </location>
</feature>
<feature type="transmembrane region" description="Helical" evidence="1">
    <location>
        <begin position="124"/>
        <end position="149"/>
    </location>
</feature>
<dbReference type="GeneID" id="38460337"/>
<reference evidence="3" key="1">
    <citation type="journal article" date="2018" name="Mitochondrial DNA Part B Resour">
        <title>The complete mitochondrial genome sequence of the giant clam Tridacna derasa (Tridacnidae: Tridacna).</title>
        <authorList>
            <person name="Ma H."/>
            <person name="Lin L."/>
            <person name="Zhang Y."/>
            <person name="Chen S."/>
            <person name="Shi W."/>
            <person name="Yu Z."/>
        </authorList>
    </citation>
    <scope>NUCLEOTIDE SEQUENCE</scope>
</reference>
<accession>A0A3G3C738</accession>
<evidence type="ECO:0000256" key="2">
    <source>
        <dbReference type="SAM" id="SignalP"/>
    </source>
</evidence>
<proteinExistence type="predicted"/>
<keyword evidence="1" id="KW-0472">Membrane</keyword>
<keyword evidence="1" id="KW-1133">Transmembrane helix</keyword>
<dbReference type="RefSeq" id="YP_009539756.1">
    <property type="nucleotide sequence ID" value="NC_039945.1"/>
</dbReference>
<organism evidence="3">
    <name type="scientific">Tridacna derasa</name>
    <name type="common">Southern giant clam</name>
    <dbReference type="NCBI Taxonomy" id="80831"/>
    <lineage>
        <taxon>Eukaryota</taxon>
        <taxon>Metazoa</taxon>
        <taxon>Spiralia</taxon>
        <taxon>Lophotrochozoa</taxon>
        <taxon>Mollusca</taxon>
        <taxon>Bivalvia</taxon>
        <taxon>Autobranchia</taxon>
        <taxon>Heteroconchia</taxon>
        <taxon>Euheterodonta</taxon>
        <taxon>Imparidentia</taxon>
        <taxon>Neoheterodontei</taxon>
        <taxon>Cardiida</taxon>
        <taxon>Cardioidea</taxon>
        <taxon>Cardiidae</taxon>
        <taxon>Tridacninae</taxon>
        <taxon>Tridacna</taxon>
    </lineage>
</organism>
<reference evidence="3" key="2">
    <citation type="submission" date="2018-01" db="EMBL/GenBank/DDBJ databases">
        <authorList>
            <person name="Ma T.H."/>
            <person name="Yu N.Z."/>
        </authorList>
    </citation>
    <scope>NUCLEOTIDE SEQUENCE</scope>
</reference>
<feature type="signal peptide" evidence="2">
    <location>
        <begin position="1"/>
        <end position="19"/>
    </location>
</feature>
<keyword evidence="1" id="KW-0812">Transmembrane</keyword>
<evidence type="ECO:0000256" key="1">
    <source>
        <dbReference type="SAM" id="Phobius"/>
    </source>
</evidence>
<dbReference type="AlphaFoldDB" id="A0A3G3C738"/>
<evidence type="ECO:0000313" key="3">
    <source>
        <dbReference type="EMBL" id="AYP72641.1"/>
    </source>
</evidence>
<protein>
    <submittedName>
        <fullName evidence="3">NADH dehydrogenase subunit 6</fullName>
    </submittedName>
</protein>
<sequence>MSMVVSLMVFSSCVASVATVHPIPLGCYVFVMTSLCAVLLSIEYSVFMGFCLYMVVVGGLLVVFAYAAALSPAANFNLSFNKVCPGAVVIFVLSMVIGWGYKDLMDTPKNMKEYQYSLGMGFDWGWGVLIVFLAVLLFMVMVSVVDVCLATGEGALVAKGSWSKKANKIGKIF</sequence>
<feature type="transmembrane region" description="Helical" evidence="1">
    <location>
        <begin position="46"/>
        <end position="71"/>
    </location>
</feature>
<name>A0A3G3C738_TRIDE</name>
<keyword evidence="2" id="KW-0732">Signal</keyword>